<dbReference type="InterPro" id="IPR004176">
    <property type="entry name" value="Clp_R_N"/>
</dbReference>
<evidence type="ECO:0000313" key="3">
    <source>
        <dbReference type="Proteomes" id="UP000263900"/>
    </source>
</evidence>
<dbReference type="EMBL" id="CP032157">
    <property type="protein sequence ID" value="AXY74331.1"/>
    <property type="molecule type" value="Genomic_DNA"/>
</dbReference>
<dbReference type="InterPro" id="IPR036628">
    <property type="entry name" value="Clp_N_dom_sf"/>
</dbReference>
<reference evidence="2 3" key="1">
    <citation type="submission" date="2018-09" db="EMBL/GenBank/DDBJ databases">
        <title>Genome sequencing of strain 6GH32-13.</title>
        <authorList>
            <person name="Weon H.-Y."/>
            <person name="Heo J."/>
            <person name="Kwon S.-W."/>
        </authorList>
    </citation>
    <scope>NUCLEOTIDE SEQUENCE [LARGE SCALE GENOMIC DNA]</scope>
    <source>
        <strain evidence="2 3">5GH32-13</strain>
    </source>
</reference>
<sequence length="231" mass="26301">MNQLDSADLKEVINEAKNLAIDYRHGFIHIDHLLVAMLTTGCTTPKYLAALSLEDCQNWLRDRYPATSTATDEDLLDLSDEASRIVWHATYLAHQQKEQEGTNSLHLLLAILSYENHVTAKAKQAGVTFEGIAAAHYKEPVPRKGPEVKRKHFKKPSALARWLRLSPSTDELSEELHHHAQELWQFQQYEDCITVCQEGLNLLPAFDRLQILLADCHAALQKKRKTFPIVQ</sequence>
<accession>A0A3B7MV79</accession>
<protein>
    <recommendedName>
        <fullName evidence="1">Clp R domain-containing protein</fullName>
    </recommendedName>
</protein>
<name>A0A3B7MV79_9BACT</name>
<dbReference type="Gene3D" id="1.10.1780.10">
    <property type="entry name" value="Clp, N-terminal domain"/>
    <property type="match status" value="1"/>
</dbReference>
<feature type="domain" description="Clp R" evidence="1">
    <location>
        <begin position="7"/>
        <end position="119"/>
    </location>
</feature>
<gene>
    <name evidence="2" type="ORF">D3H65_10235</name>
</gene>
<dbReference type="KEGG" id="pseg:D3H65_10235"/>
<organism evidence="2 3">
    <name type="scientific">Paraflavitalea soli</name>
    <dbReference type="NCBI Taxonomy" id="2315862"/>
    <lineage>
        <taxon>Bacteria</taxon>
        <taxon>Pseudomonadati</taxon>
        <taxon>Bacteroidota</taxon>
        <taxon>Chitinophagia</taxon>
        <taxon>Chitinophagales</taxon>
        <taxon>Chitinophagaceae</taxon>
        <taxon>Paraflavitalea</taxon>
    </lineage>
</organism>
<dbReference type="SUPFAM" id="SSF81923">
    <property type="entry name" value="Double Clp-N motif"/>
    <property type="match status" value="1"/>
</dbReference>
<keyword evidence="3" id="KW-1185">Reference proteome</keyword>
<dbReference type="OrthoDB" id="661728at2"/>
<dbReference type="Pfam" id="PF02861">
    <property type="entry name" value="Clp_N"/>
    <property type="match status" value="1"/>
</dbReference>
<dbReference type="Proteomes" id="UP000263900">
    <property type="component" value="Chromosome"/>
</dbReference>
<dbReference type="RefSeq" id="WP_119050218.1">
    <property type="nucleotide sequence ID" value="NZ_CP032157.1"/>
</dbReference>
<proteinExistence type="predicted"/>
<evidence type="ECO:0000259" key="1">
    <source>
        <dbReference type="Pfam" id="PF02861"/>
    </source>
</evidence>
<evidence type="ECO:0000313" key="2">
    <source>
        <dbReference type="EMBL" id="AXY74331.1"/>
    </source>
</evidence>
<dbReference type="AlphaFoldDB" id="A0A3B7MV79"/>